<reference evidence="6 7" key="1">
    <citation type="submission" date="2019-07" db="EMBL/GenBank/DDBJ databases">
        <authorList>
            <person name="Hibberd C M."/>
            <person name="Gehrig L. J."/>
            <person name="Chang H.-W."/>
            <person name="Venkatesh S."/>
        </authorList>
    </citation>
    <scope>NUCLEOTIDE SEQUENCE [LARGE SCALE GENOMIC DNA]</scope>
    <source>
        <strain evidence="6">Dorea_longicatena_SSTS_Bg7063</strain>
    </source>
</reference>
<dbReference type="AlphaFoldDB" id="A0A564U0P0"/>
<keyword evidence="2" id="KW-0805">Transcription regulation</keyword>
<dbReference type="GO" id="GO:0003677">
    <property type="term" value="F:DNA binding"/>
    <property type="evidence" value="ECO:0007669"/>
    <property type="project" value="UniProtKB-KW"/>
</dbReference>
<proteinExistence type="inferred from homology"/>
<evidence type="ECO:0000313" key="6">
    <source>
        <dbReference type="EMBL" id="VUX12972.1"/>
    </source>
</evidence>
<keyword evidence="3" id="KW-0238">DNA-binding</keyword>
<sequence>MQFNQLRYVLETADKKSFYAAAKSLFVSQPSLSQQIMNLEKELGIPLFIRHSKSVSLTEAGEYFVQSARRILNDTEQLNQKIILPSKASAFRPDLKRLFSRINQYSKMTCGFLSSPVIINRRESIFGGLL</sequence>
<dbReference type="PROSITE" id="PS50931">
    <property type="entry name" value="HTH_LYSR"/>
    <property type="match status" value="1"/>
</dbReference>
<dbReference type="PANTHER" id="PTHR30346">
    <property type="entry name" value="TRANSCRIPTIONAL DUAL REGULATOR HCAR-RELATED"/>
    <property type="match status" value="1"/>
</dbReference>
<protein>
    <submittedName>
        <fullName evidence="6">HTH-type transcriptional regulator TdfR</fullName>
    </submittedName>
</protein>
<dbReference type="InterPro" id="IPR036388">
    <property type="entry name" value="WH-like_DNA-bd_sf"/>
</dbReference>
<dbReference type="PRINTS" id="PR00039">
    <property type="entry name" value="HTHLYSR"/>
</dbReference>
<evidence type="ECO:0000256" key="1">
    <source>
        <dbReference type="ARBA" id="ARBA00009437"/>
    </source>
</evidence>
<name>A0A564U0P0_9FIRM</name>
<dbReference type="GO" id="GO:0032993">
    <property type="term" value="C:protein-DNA complex"/>
    <property type="evidence" value="ECO:0007669"/>
    <property type="project" value="TreeGrafter"/>
</dbReference>
<dbReference type="RefSeq" id="WP_144100949.1">
    <property type="nucleotide sequence ID" value="NZ_CABHNM010000045.1"/>
</dbReference>
<dbReference type="InterPro" id="IPR000847">
    <property type="entry name" value="LysR_HTH_N"/>
</dbReference>
<evidence type="ECO:0000256" key="3">
    <source>
        <dbReference type="ARBA" id="ARBA00023125"/>
    </source>
</evidence>
<dbReference type="Pfam" id="PF00126">
    <property type="entry name" value="HTH_1"/>
    <property type="match status" value="1"/>
</dbReference>
<evidence type="ECO:0000256" key="4">
    <source>
        <dbReference type="ARBA" id="ARBA00023163"/>
    </source>
</evidence>
<dbReference type="FunFam" id="1.10.10.10:FF:000001">
    <property type="entry name" value="LysR family transcriptional regulator"/>
    <property type="match status" value="1"/>
</dbReference>
<dbReference type="Gene3D" id="1.10.10.10">
    <property type="entry name" value="Winged helix-like DNA-binding domain superfamily/Winged helix DNA-binding domain"/>
    <property type="match status" value="1"/>
</dbReference>
<dbReference type="Proteomes" id="UP000398619">
    <property type="component" value="Unassembled WGS sequence"/>
</dbReference>
<dbReference type="PANTHER" id="PTHR30346:SF28">
    <property type="entry name" value="HTH-TYPE TRANSCRIPTIONAL REGULATOR CYNR"/>
    <property type="match status" value="1"/>
</dbReference>
<organism evidence="6 7">
    <name type="scientific">Dorea longicatena</name>
    <dbReference type="NCBI Taxonomy" id="88431"/>
    <lineage>
        <taxon>Bacteria</taxon>
        <taxon>Bacillati</taxon>
        <taxon>Bacillota</taxon>
        <taxon>Clostridia</taxon>
        <taxon>Lachnospirales</taxon>
        <taxon>Lachnospiraceae</taxon>
        <taxon>Dorea</taxon>
    </lineage>
</organism>
<dbReference type="InterPro" id="IPR036390">
    <property type="entry name" value="WH_DNA-bd_sf"/>
</dbReference>
<comment type="similarity">
    <text evidence="1">Belongs to the LysR transcriptional regulatory family.</text>
</comment>
<evidence type="ECO:0000313" key="7">
    <source>
        <dbReference type="Proteomes" id="UP000398619"/>
    </source>
</evidence>
<dbReference type="GO" id="GO:0003700">
    <property type="term" value="F:DNA-binding transcription factor activity"/>
    <property type="evidence" value="ECO:0007669"/>
    <property type="project" value="InterPro"/>
</dbReference>
<evidence type="ECO:0000259" key="5">
    <source>
        <dbReference type="PROSITE" id="PS50931"/>
    </source>
</evidence>
<evidence type="ECO:0000256" key="2">
    <source>
        <dbReference type="ARBA" id="ARBA00023015"/>
    </source>
</evidence>
<dbReference type="SUPFAM" id="SSF46785">
    <property type="entry name" value="Winged helix' DNA-binding domain"/>
    <property type="match status" value="1"/>
</dbReference>
<gene>
    <name evidence="6" type="primary">tfdR</name>
    <name evidence="6" type="ORF">DLSSTS7063_00252</name>
</gene>
<dbReference type="EMBL" id="CABHNM010000045">
    <property type="protein sequence ID" value="VUX12972.1"/>
    <property type="molecule type" value="Genomic_DNA"/>
</dbReference>
<keyword evidence="4" id="KW-0804">Transcription</keyword>
<accession>A0A564U0P0</accession>
<feature type="domain" description="HTH lysR-type" evidence="5">
    <location>
        <begin position="1"/>
        <end position="58"/>
    </location>
</feature>